<dbReference type="AlphaFoldDB" id="G9X2D6"/>
<keyword evidence="1" id="KW-1133">Transmembrane helix</keyword>
<sequence length="119" mass="13557">SHDHPSNGWLAPGYKPVLLGRRLKALAFSLGYGNAAYTAFPQLRSSHIAFDSSLPLKGYCYYLALTLKRVFKFLYTQFIQCNVMFLLILNVLSYSCFIQPYCTNIISFSPEMTIPKFIL</sequence>
<keyword evidence="1" id="KW-0812">Transmembrane</keyword>
<feature type="transmembrane region" description="Helical" evidence="1">
    <location>
        <begin position="73"/>
        <end position="94"/>
    </location>
</feature>
<organism evidence="2 3">
    <name type="scientific">Peptoanaerobacter stomatis</name>
    <dbReference type="NCBI Taxonomy" id="796937"/>
    <lineage>
        <taxon>Bacteria</taxon>
        <taxon>Bacillati</taxon>
        <taxon>Bacillota</taxon>
        <taxon>Clostridia</taxon>
        <taxon>Peptostreptococcales</taxon>
        <taxon>Filifactoraceae</taxon>
        <taxon>Peptoanaerobacter</taxon>
    </lineage>
</organism>
<evidence type="ECO:0000313" key="3">
    <source>
        <dbReference type="Proteomes" id="UP000006437"/>
    </source>
</evidence>
<evidence type="ECO:0000256" key="1">
    <source>
        <dbReference type="SAM" id="Phobius"/>
    </source>
</evidence>
<evidence type="ECO:0000313" key="2">
    <source>
        <dbReference type="EMBL" id="EHL12464.1"/>
    </source>
</evidence>
<gene>
    <name evidence="2" type="ORF">HMPREF9629_02275</name>
</gene>
<reference evidence="2 3" key="1">
    <citation type="submission" date="2011-08" db="EMBL/GenBank/DDBJ databases">
        <title>The Genome Sequence of Eubacteriaceae bacterium ACC19a.</title>
        <authorList>
            <consortium name="The Broad Institute Genome Sequencing Platform"/>
            <person name="Earl A."/>
            <person name="Ward D."/>
            <person name="Feldgarden M."/>
            <person name="Gevers D."/>
            <person name="Sizova M."/>
            <person name="Hazen A."/>
            <person name="Epstein S."/>
            <person name="Young S.K."/>
            <person name="Zeng Q."/>
            <person name="Gargeya S."/>
            <person name="Fitzgerald M."/>
            <person name="Haas B."/>
            <person name="Abouelleil A."/>
            <person name="Alvarado L."/>
            <person name="Arachchi H.M."/>
            <person name="Berlin A."/>
            <person name="Brown A."/>
            <person name="Chapman S.B."/>
            <person name="Chen Z."/>
            <person name="Dunbar C."/>
            <person name="Freedman E."/>
            <person name="Gearin G."/>
            <person name="Gellesch M."/>
            <person name="Goldberg J."/>
            <person name="Griggs A."/>
            <person name="Gujja S."/>
            <person name="Heiman D."/>
            <person name="Howarth C."/>
            <person name="Larson L."/>
            <person name="Lui A."/>
            <person name="MacDonald P.J.P."/>
            <person name="Montmayeur A."/>
            <person name="Murphy C."/>
            <person name="Neiman D."/>
            <person name="Pearson M."/>
            <person name="Priest M."/>
            <person name="Roberts A."/>
            <person name="Saif S."/>
            <person name="Shea T."/>
            <person name="Shenoy N."/>
            <person name="Sisk P."/>
            <person name="Stolte C."/>
            <person name="Sykes S."/>
            <person name="Wortman J."/>
            <person name="Nusbaum C."/>
            <person name="Birren B."/>
        </authorList>
    </citation>
    <scope>NUCLEOTIDE SEQUENCE [LARGE SCALE GENOMIC DNA]</scope>
    <source>
        <strain evidence="2 3">ACC19a</strain>
    </source>
</reference>
<proteinExistence type="predicted"/>
<dbReference type="HOGENOM" id="CLU_2054659_0_0_9"/>
<accession>G9X2D6</accession>
<dbReference type="Proteomes" id="UP000006437">
    <property type="component" value="Unassembled WGS sequence"/>
</dbReference>
<dbReference type="EMBL" id="AFZE01000053">
    <property type="protein sequence ID" value="EHL12464.1"/>
    <property type="molecule type" value="Genomic_DNA"/>
</dbReference>
<protein>
    <submittedName>
        <fullName evidence="2">Uncharacterized protein</fullName>
    </submittedName>
</protein>
<feature type="non-terminal residue" evidence="2">
    <location>
        <position position="1"/>
    </location>
</feature>
<name>G9X2D6_9FIRM</name>
<keyword evidence="1" id="KW-0472">Membrane</keyword>
<comment type="caution">
    <text evidence="2">The sequence shown here is derived from an EMBL/GenBank/DDBJ whole genome shotgun (WGS) entry which is preliminary data.</text>
</comment>